<organism evidence="2 3">
    <name type="scientific">Achromobacter aloeverae</name>
    <dbReference type="NCBI Taxonomy" id="1750518"/>
    <lineage>
        <taxon>Bacteria</taxon>
        <taxon>Pseudomonadati</taxon>
        <taxon>Pseudomonadota</taxon>
        <taxon>Betaproteobacteria</taxon>
        <taxon>Burkholderiales</taxon>
        <taxon>Alcaligenaceae</taxon>
        <taxon>Achromobacter</taxon>
    </lineage>
</organism>
<dbReference type="PANTHER" id="PTHR43162:SF1">
    <property type="entry name" value="PRESTALK A DIFFERENTIATION PROTEIN A"/>
    <property type="match status" value="1"/>
</dbReference>
<dbReference type="OrthoDB" id="5510591at2"/>
<dbReference type="Gene3D" id="3.40.50.720">
    <property type="entry name" value="NAD(P)-binding Rossmann-like Domain"/>
    <property type="match status" value="1"/>
</dbReference>
<dbReference type="AlphaFoldDB" id="A0A4Q1HI47"/>
<accession>A0A4Q1HI47</accession>
<evidence type="ECO:0000313" key="2">
    <source>
        <dbReference type="EMBL" id="RXN87055.1"/>
    </source>
</evidence>
<gene>
    <name evidence="2" type="ORF">C7R54_18975</name>
</gene>
<keyword evidence="3" id="KW-1185">Reference proteome</keyword>
<reference evidence="2 3" key="1">
    <citation type="journal article" date="2017" name="Int. J. Syst. Evol. Microbiol.">
        <title>Achromobacter aloeverae sp. nov., isolated from the root of Aloe vera (L.) Burm.f.</title>
        <authorList>
            <person name="Kuncharoen N."/>
            <person name="Muramatsu Y."/>
            <person name="Shibata C."/>
            <person name="Kamakura Y."/>
            <person name="Nakagawa Y."/>
            <person name="Tanasupawat S."/>
        </authorList>
    </citation>
    <scope>NUCLEOTIDE SEQUENCE [LARGE SCALE GENOMIC DNA]</scope>
    <source>
        <strain evidence="2 3">AVA-1</strain>
    </source>
</reference>
<dbReference type="InterPro" id="IPR008030">
    <property type="entry name" value="NmrA-like"/>
</dbReference>
<dbReference type="EMBL" id="PYAL01000005">
    <property type="protein sequence ID" value="RXN87055.1"/>
    <property type="molecule type" value="Genomic_DNA"/>
</dbReference>
<dbReference type="RefSeq" id="WP_129151978.1">
    <property type="nucleotide sequence ID" value="NZ_JBHSDO010000012.1"/>
</dbReference>
<protein>
    <submittedName>
        <fullName evidence="2">NAD(P)-dependent oxidoreductase</fullName>
    </submittedName>
</protein>
<dbReference type="InterPro" id="IPR051604">
    <property type="entry name" value="Ergot_Alk_Oxidoreductase"/>
</dbReference>
<dbReference type="SUPFAM" id="SSF51735">
    <property type="entry name" value="NAD(P)-binding Rossmann-fold domains"/>
    <property type="match status" value="1"/>
</dbReference>
<evidence type="ECO:0000313" key="3">
    <source>
        <dbReference type="Proteomes" id="UP000290849"/>
    </source>
</evidence>
<name>A0A4Q1HI47_9BURK</name>
<proteinExistence type="predicted"/>
<feature type="domain" description="NmrA-like" evidence="1">
    <location>
        <begin position="2"/>
        <end position="240"/>
    </location>
</feature>
<dbReference type="Pfam" id="PF05368">
    <property type="entry name" value="NmrA"/>
    <property type="match status" value="1"/>
</dbReference>
<dbReference type="PANTHER" id="PTHR43162">
    <property type="match status" value="1"/>
</dbReference>
<dbReference type="InterPro" id="IPR036291">
    <property type="entry name" value="NAD(P)-bd_dom_sf"/>
</dbReference>
<comment type="caution">
    <text evidence="2">The sequence shown here is derived from an EMBL/GenBank/DDBJ whole genome shotgun (WGS) entry which is preliminary data.</text>
</comment>
<dbReference type="CDD" id="cd05269">
    <property type="entry name" value="TMR_SDR_a"/>
    <property type="match status" value="1"/>
</dbReference>
<dbReference type="Proteomes" id="UP000290849">
    <property type="component" value="Unassembled WGS sequence"/>
</dbReference>
<sequence length="293" mass="32193">MLLITGGTGQNGRATLSEFIREKRNVRVLVRSLEKASGLGLDKFPQVELVQGDMGKPGTLQAALAGIERVLMISSPTPDMLDTQCRFIDACKSNNVRHVIKFSGAESGIGFDPSRFRFTQMHEDIEDYLEGSGLAWTHVRPSQFMQVYLREAGDVAKEGVLRLPFGEIELSPIDVSDIAKVTYRLLREGGHEGVSLDMTGPEALTMSDIAERIAAATGAPVRYEPITARERRERLLASGMPPSLVDALDEQLAERLARPKSRVDLSAHAMFGIWPTTFAEFAKRHAAAFRPGV</sequence>
<dbReference type="Gene3D" id="3.90.25.10">
    <property type="entry name" value="UDP-galactose 4-epimerase, domain 1"/>
    <property type="match status" value="1"/>
</dbReference>
<evidence type="ECO:0000259" key="1">
    <source>
        <dbReference type="Pfam" id="PF05368"/>
    </source>
</evidence>